<dbReference type="Gene3D" id="2.30.30.760">
    <property type="match status" value="1"/>
</dbReference>
<keyword evidence="1" id="KW-1005">Bacterial flagellum biogenesis</keyword>
<comment type="subcellular location">
    <subcellularLocation>
        <location evidence="1">Periplasm</location>
    </subcellularLocation>
</comment>
<accession>A0ABV6I9I5</accession>
<dbReference type="NCBIfam" id="TIGR03170">
    <property type="entry name" value="flgA_cterm"/>
    <property type="match status" value="1"/>
</dbReference>
<sequence length="236" mass="25243">MKKILKYLCTGFMTALAVNVSAQNIDATTMTQAAEAFLKEQVKLLQVAQPQLESAVKISVNKPDPRLKLQACDDLKPFLTPGSKAWGKITLGIQCRAPKSWTIYLAANVMVFGDYFVTSKTVNMGQVLTEQDLVKLQGEVSSLPASIITDEKQAVGKTMLATYPAGVSLRKEMFKIVPVIQQGQSIKVSSTGFGFTVSNEAIALNNAAEGQVAKAKTASGQVISGIARMGGVIEVN</sequence>
<reference evidence="4 5" key="1">
    <citation type="submission" date="2024-09" db="EMBL/GenBank/DDBJ databases">
        <authorList>
            <person name="Sun Q."/>
            <person name="Mori K."/>
        </authorList>
    </citation>
    <scope>NUCLEOTIDE SEQUENCE [LARGE SCALE GENOMIC DNA]</scope>
    <source>
        <strain evidence="4 5">CCM 8677</strain>
    </source>
</reference>
<gene>
    <name evidence="4" type="primary">flgA</name>
    <name evidence="4" type="ORF">ACFFJH_01610</name>
</gene>
<dbReference type="Gene3D" id="3.90.1210.10">
    <property type="entry name" value="Antifreeze-like/N-acetylneuraminic acid synthase C-terminal domain"/>
    <property type="match status" value="1"/>
</dbReference>
<protein>
    <recommendedName>
        <fullName evidence="1">Flagella basal body P-ring formation protein FlgA</fullName>
    </recommendedName>
</protein>
<proteinExistence type="inferred from homology"/>
<dbReference type="PANTHER" id="PTHR36307">
    <property type="entry name" value="FLAGELLA BASAL BODY P-RING FORMATION PROTEIN FLGA"/>
    <property type="match status" value="1"/>
</dbReference>
<dbReference type="Pfam" id="PF13144">
    <property type="entry name" value="ChapFlgA"/>
    <property type="match status" value="1"/>
</dbReference>
<dbReference type="InterPro" id="IPR041231">
    <property type="entry name" value="FlgA_N"/>
</dbReference>
<feature type="domain" description="Flagella basal body P-ring formation protein FlgA SAF" evidence="2">
    <location>
        <begin position="114"/>
        <end position="235"/>
    </location>
</feature>
<keyword evidence="4" id="KW-0969">Cilium</keyword>
<feature type="signal peptide" evidence="1">
    <location>
        <begin position="1"/>
        <end position="22"/>
    </location>
</feature>
<evidence type="ECO:0000313" key="5">
    <source>
        <dbReference type="Proteomes" id="UP001589844"/>
    </source>
</evidence>
<keyword evidence="1" id="KW-0574">Periplasm</keyword>
<name>A0ABV6I9I5_9BURK</name>
<comment type="similarity">
    <text evidence="1">Belongs to the FlgA family.</text>
</comment>
<evidence type="ECO:0000259" key="2">
    <source>
        <dbReference type="Pfam" id="PF13144"/>
    </source>
</evidence>
<dbReference type="EMBL" id="JBHLXJ010000002">
    <property type="protein sequence ID" value="MFC0348487.1"/>
    <property type="molecule type" value="Genomic_DNA"/>
</dbReference>
<evidence type="ECO:0000313" key="4">
    <source>
        <dbReference type="EMBL" id="MFC0348487.1"/>
    </source>
</evidence>
<organism evidence="4 5">
    <name type="scientific">Undibacterium danionis</name>
    <dbReference type="NCBI Taxonomy" id="1812100"/>
    <lineage>
        <taxon>Bacteria</taxon>
        <taxon>Pseudomonadati</taxon>
        <taxon>Pseudomonadota</taxon>
        <taxon>Betaproteobacteria</taxon>
        <taxon>Burkholderiales</taxon>
        <taxon>Oxalobacteraceae</taxon>
        <taxon>Undibacterium</taxon>
    </lineage>
</organism>
<dbReference type="InterPro" id="IPR017585">
    <property type="entry name" value="SAF_FlgA"/>
</dbReference>
<keyword evidence="4" id="KW-0282">Flagellum</keyword>
<dbReference type="CDD" id="cd11614">
    <property type="entry name" value="SAF_CpaB_FlgA_like"/>
    <property type="match status" value="1"/>
</dbReference>
<evidence type="ECO:0000259" key="3">
    <source>
        <dbReference type="Pfam" id="PF17656"/>
    </source>
</evidence>
<dbReference type="Pfam" id="PF17656">
    <property type="entry name" value="ChapFlgA_N"/>
    <property type="match status" value="1"/>
</dbReference>
<dbReference type="InterPro" id="IPR039246">
    <property type="entry name" value="Flagellar_FlgA"/>
</dbReference>
<evidence type="ECO:0000256" key="1">
    <source>
        <dbReference type="RuleBase" id="RU362063"/>
    </source>
</evidence>
<keyword evidence="5" id="KW-1185">Reference proteome</keyword>
<dbReference type="Proteomes" id="UP001589844">
    <property type="component" value="Unassembled WGS sequence"/>
</dbReference>
<comment type="function">
    <text evidence="1">Involved in the assembly process of the P-ring formation. It may associate with FlgF on the rod constituting a structure essential for the P-ring assembly or may act as a modulator protein for the P-ring assembly.</text>
</comment>
<comment type="caution">
    <text evidence="4">The sequence shown here is derived from an EMBL/GenBank/DDBJ whole genome shotgun (WGS) entry which is preliminary data.</text>
</comment>
<dbReference type="PANTHER" id="PTHR36307:SF1">
    <property type="entry name" value="FLAGELLA BASAL BODY P-RING FORMATION PROTEIN FLGA"/>
    <property type="match status" value="1"/>
</dbReference>
<keyword evidence="1" id="KW-0732">Signal</keyword>
<feature type="chain" id="PRO_5045008123" description="Flagella basal body P-ring formation protein FlgA" evidence="1">
    <location>
        <begin position="23"/>
        <end position="236"/>
    </location>
</feature>
<feature type="domain" description="FlgA N-terminal" evidence="3">
    <location>
        <begin position="32"/>
        <end position="109"/>
    </location>
</feature>
<keyword evidence="4" id="KW-0966">Cell projection</keyword>
<dbReference type="RefSeq" id="WP_390209553.1">
    <property type="nucleotide sequence ID" value="NZ_JBHLXJ010000002.1"/>
</dbReference>